<feature type="compositionally biased region" description="Basic and acidic residues" evidence="1">
    <location>
        <begin position="693"/>
        <end position="702"/>
    </location>
</feature>
<feature type="compositionally biased region" description="Basic residues" evidence="1">
    <location>
        <begin position="709"/>
        <end position="733"/>
    </location>
</feature>
<sequence>MRPIHFSWAQAVVLCDNYKCKSILDAAPSECIVHKDILFGANQQFPGLGTISALGIRIAWHWSWFVICCGSRNTTIRELGLWSAVGGSRNTTIRELGLWSAVGAGTPQLESWVCVCCEGAGTPQLENLQTLLNDGSGCSGSGGSSSGGAYSEARSSLPSPAQSRKSGTDEEVELLLKRSCNALSFKGPRNISSESSGSGSHAQTSSGTRDTRTDHSKYDGFFELLGNLDLEVPAAQPMITESHAEPTSTETGLDVVTTELEGWMKGFEFPSFDTENSSSVSSGACQQPPNEVLSGVSLSASQHLSDPAVRSASGTRTTLQAPCIPSQRSAFATVEASNEEPVSFINNEQNSFVGSFSCHSSSSGEKDTFEYLIQQDESACLSAPVVNEFVRENMTAFPTRFMSPTASAASEDSGYNEEEGKASSSSEIVVGEENLKGSSKPVHSSLKSINNVTKGIPVKQSHQCHFEKLIQGSLDWPAMSDVQSLTVLPAIVTTENTLTDAPPQPSTLPSVPSTSTSEQICASQDESEKMCISTDHLDGGSQNVSGPCEDNECSAVLLKNCHDRLAEASHGVTTPEHLDACVTPQPYEDAASEGSSHARLSEPKDVSESDGNNEVSEDGPGTATACSRKERNKGRGPEESRHRKCRSLRDLSKGKDVSEDQLAGPDSRVSGRDGGREKTTGRKPKRRKSKISRVKDSEEDKQYVPSKRPCNRKQPKRLRNTRKGLSRSARRKLSSRESHSPSSSGRNLSAKKDALELHEKDGENLTTPAWQLPGGRPSQPSRSWLPAVRHVRVCRLDHVCPPGPPHPLSQFEFSAYTVRFSLA</sequence>
<feature type="compositionally biased region" description="Basic and acidic residues" evidence="1">
    <location>
        <begin position="669"/>
        <end position="680"/>
    </location>
</feature>
<organism evidence="2 3">
    <name type="scientific">Chionoecetes opilio</name>
    <name type="common">Atlantic snow crab</name>
    <name type="synonym">Cancer opilio</name>
    <dbReference type="NCBI Taxonomy" id="41210"/>
    <lineage>
        <taxon>Eukaryota</taxon>
        <taxon>Metazoa</taxon>
        <taxon>Ecdysozoa</taxon>
        <taxon>Arthropoda</taxon>
        <taxon>Crustacea</taxon>
        <taxon>Multicrustacea</taxon>
        <taxon>Malacostraca</taxon>
        <taxon>Eumalacostraca</taxon>
        <taxon>Eucarida</taxon>
        <taxon>Decapoda</taxon>
        <taxon>Pleocyemata</taxon>
        <taxon>Brachyura</taxon>
        <taxon>Eubrachyura</taxon>
        <taxon>Majoidea</taxon>
        <taxon>Majidae</taxon>
        <taxon>Chionoecetes</taxon>
    </lineage>
</organism>
<dbReference type="EMBL" id="JACEEZ010004080">
    <property type="protein sequence ID" value="KAG0726678.1"/>
    <property type="molecule type" value="Genomic_DNA"/>
</dbReference>
<dbReference type="AlphaFoldDB" id="A0A8J5CN74"/>
<dbReference type="Proteomes" id="UP000770661">
    <property type="component" value="Unassembled WGS sequence"/>
</dbReference>
<accession>A0A8J5CN74</accession>
<gene>
    <name evidence="2" type="ORF">GWK47_036071</name>
</gene>
<proteinExistence type="predicted"/>
<feature type="region of interest" description="Disordered" evidence="1">
    <location>
        <begin position="586"/>
        <end position="750"/>
    </location>
</feature>
<name>A0A8J5CN74_CHIOP</name>
<dbReference type="OrthoDB" id="6360809at2759"/>
<protein>
    <submittedName>
        <fullName evidence="2">Uncharacterized protein</fullName>
    </submittedName>
</protein>
<feature type="region of interest" description="Disordered" evidence="1">
    <location>
        <begin position="186"/>
        <end position="215"/>
    </location>
</feature>
<feature type="compositionally biased region" description="Basic and acidic residues" evidence="1">
    <location>
        <begin position="627"/>
        <end position="658"/>
    </location>
</feature>
<reference evidence="2" key="1">
    <citation type="submission" date="2020-07" db="EMBL/GenBank/DDBJ databases">
        <title>The High-quality genome of the commercially important snow crab, Chionoecetes opilio.</title>
        <authorList>
            <person name="Jeong J.-H."/>
            <person name="Ryu S."/>
        </authorList>
    </citation>
    <scope>NUCLEOTIDE SEQUENCE</scope>
    <source>
        <strain evidence="2">MADBK_172401_WGS</strain>
        <tissue evidence="2">Digestive gland</tissue>
    </source>
</reference>
<evidence type="ECO:0000313" key="2">
    <source>
        <dbReference type="EMBL" id="KAG0726678.1"/>
    </source>
</evidence>
<feature type="region of interest" description="Disordered" evidence="1">
    <location>
        <begin position="404"/>
        <end position="426"/>
    </location>
</feature>
<feature type="region of interest" description="Disordered" evidence="1">
    <location>
        <begin position="762"/>
        <end position="781"/>
    </location>
</feature>
<evidence type="ECO:0000256" key="1">
    <source>
        <dbReference type="SAM" id="MobiDB-lite"/>
    </source>
</evidence>
<comment type="caution">
    <text evidence="2">The sequence shown here is derived from an EMBL/GenBank/DDBJ whole genome shotgun (WGS) entry which is preliminary data.</text>
</comment>
<evidence type="ECO:0000313" key="3">
    <source>
        <dbReference type="Proteomes" id="UP000770661"/>
    </source>
</evidence>
<keyword evidence="3" id="KW-1185">Reference proteome</keyword>
<feature type="compositionally biased region" description="Basic residues" evidence="1">
    <location>
        <begin position="681"/>
        <end position="692"/>
    </location>
</feature>
<feature type="compositionally biased region" description="Polar residues" evidence="1">
    <location>
        <begin position="153"/>
        <end position="165"/>
    </location>
</feature>
<feature type="region of interest" description="Disordered" evidence="1">
    <location>
        <begin position="143"/>
        <end position="170"/>
    </location>
</feature>
<feature type="compositionally biased region" description="Low complexity" evidence="1">
    <location>
        <begin position="192"/>
        <end position="207"/>
    </location>
</feature>